<dbReference type="PANTHER" id="PTHR32089">
    <property type="entry name" value="METHYL-ACCEPTING CHEMOTAXIS PROTEIN MCPB"/>
    <property type="match status" value="1"/>
</dbReference>
<evidence type="ECO:0000256" key="2">
    <source>
        <dbReference type="PROSITE-ProRule" id="PRU00284"/>
    </source>
</evidence>
<dbReference type="eggNOG" id="COG0840">
    <property type="taxonomic scope" value="Bacteria"/>
</dbReference>
<dbReference type="EMBL" id="CP002582">
    <property type="protein sequence ID" value="ADZ82782.1"/>
    <property type="molecule type" value="Genomic_DNA"/>
</dbReference>
<keyword evidence="3" id="KW-0175">Coiled coil</keyword>
<dbReference type="STRING" id="642492.Clole_1050"/>
<proteinExistence type="predicted"/>
<feature type="coiled-coil region" evidence="3">
    <location>
        <begin position="251"/>
        <end position="278"/>
    </location>
</feature>
<dbReference type="KEGG" id="cle:Clole_1050"/>
<protein>
    <submittedName>
        <fullName evidence="5">Methyl-accepting chemotaxis sensory transducer</fullName>
    </submittedName>
</protein>
<evidence type="ECO:0000259" key="4">
    <source>
        <dbReference type="PROSITE" id="PS50111"/>
    </source>
</evidence>
<dbReference type="GO" id="GO:0007165">
    <property type="term" value="P:signal transduction"/>
    <property type="evidence" value="ECO:0007669"/>
    <property type="project" value="UniProtKB-KW"/>
</dbReference>
<dbReference type="Pfam" id="PF00015">
    <property type="entry name" value="MCPsignal"/>
    <property type="match status" value="1"/>
</dbReference>
<dbReference type="Proteomes" id="UP000008467">
    <property type="component" value="Chromosome"/>
</dbReference>
<dbReference type="PANTHER" id="PTHR32089:SF112">
    <property type="entry name" value="LYSOZYME-LIKE PROTEIN-RELATED"/>
    <property type="match status" value="1"/>
</dbReference>
<dbReference type="GO" id="GO:0016020">
    <property type="term" value="C:membrane"/>
    <property type="evidence" value="ECO:0007669"/>
    <property type="project" value="InterPro"/>
</dbReference>
<evidence type="ECO:0000256" key="3">
    <source>
        <dbReference type="SAM" id="Coils"/>
    </source>
</evidence>
<dbReference type="Gene3D" id="1.10.287.950">
    <property type="entry name" value="Methyl-accepting chemotaxis protein"/>
    <property type="match status" value="1"/>
</dbReference>
<gene>
    <name evidence="5" type="ordered locus">Clole_1050</name>
</gene>
<reference evidence="5 6" key="1">
    <citation type="journal article" date="2011" name="J. Bacteriol.">
        <title>Complete genome sequence of the cellulose-degrading bacterium Cellulosilyticum lentocellum.</title>
        <authorList>
            <consortium name="US DOE Joint Genome Institute"/>
            <person name="Miller D.A."/>
            <person name="Suen G."/>
            <person name="Bruce D."/>
            <person name="Copeland A."/>
            <person name="Cheng J.F."/>
            <person name="Detter C."/>
            <person name="Goodwin L.A."/>
            <person name="Han C.S."/>
            <person name="Hauser L.J."/>
            <person name="Land M.L."/>
            <person name="Lapidus A."/>
            <person name="Lucas S."/>
            <person name="Meincke L."/>
            <person name="Pitluck S."/>
            <person name="Tapia R."/>
            <person name="Teshima H."/>
            <person name="Woyke T."/>
            <person name="Fox B.G."/>
            <person name="Angert E.R."/>
            <person name="Currie C.R."/>
        </authorList>
    </citation>
    <scope>NUCLEOTIDE SEQUENCE [LARGE SCALE GENOMIC DNA]</scope>
    <source>
        <strain evidence="6">ATCC 49066 / DSM 5427 / NCIMB 11756 / RHM5</strain>
    </source>
</reference>
<dbReference type="SMART" id="SM00283">
    <property type="entry name" value="MA"/>
    <property type="match status" value="1"/>
</dbReference>
<feature type="domain" description="Methyl-accepting transducer" evidence="4">
    <location>
        <begin position="68"/>
        <end position="304"/>
    </location>
</feature>
<dbReference type="SUPFAM" id="SSF58104">
    <property type="entry name" value="Methyl-accepting chemotaxis protein (MCP) signaling domain"/>
    <property type="match status" value="1"/>
</dbReference>
<evidence type="ECO:0000256" key="1">
    <source>
        <dbReference type="ARBA" id="ARBA00023224"/>
    </source>
</evidence>
<dbReference type="PROSITE" id="PS50111">
    <property type="entry name" value="CHEMOTAXIS_TRANSDUC_2"/>
    <property type="match status" value="1"/>
</dbReference>
<sequence length="355" mass="39260">MSMFNNKQNVEMMRKLSEGELEILLEEINNSKKALLKAETVEEIIAIKKKLQNMTKGIEGFDEQVSHIVHQVDESRQFINKHINELSGLENSLVAECNSRNTQCEIISEKSQGMTELVKEMNAKIQASVERTKHMEQLLVVITGTITEINATGKSMKKQVKTFIETAQNVTSNISGIASIAEQTNLLALNASIEAARAGEAGKGFAVVAEEIRKLSDGTKELLDHMTQFLGDLENASMKTSEEVEATTIGIEKITTEIQEVDRNIQDSKTNTDLLKNEIETMTGYMSEVESSIKQSKAQSAVTNFDCVKTASLELKETDQVLVTATQSIKALTGIYADLMDTLKELNSYKILSGK</sequence>
<dbReference type="AlphaFoldDB" id="F2JRH3"/>
<dbReference type="HOGENOM" id="CLU_780084_0_0_9"/>
<accession>F2JRH3</accession>
<organism evidence="5 6">
    <name type="scientific">Cellulosilyticum lentocellum (strain ATCC 49066 / DSM 5427 / NCIMB 11756 / RHM5)</name>
    <name type="common">Clostridium lentocellum</name>
    <dbReference type="NCBI Taxonomy" id="642492"/>
    <lineage>
        <taxon>Bacteria</taxon>
        <taxon>Bacillati</taxon>
        <taxon>Bacillota</taxon>
        <taxon>Clostridia</taxon>
        <taxon>Lachnospirales</taxon>
        <taxon>Cellulosilyticaceae</taxon>
        <taxon>Cellulosilyticum</taxon>
    </lineage>
</organism>
<evidence type="ECO:0000313" key="5">
    <source>
        <dbReference type="EMBL" id="ADZ82782.1"/>
    </source>
</evidence>
<evidence type="ECO:0000313" key="6">
    <source>
        <dbReference type="Proteomes" id="UP000008467"/>
    </source>
</evidence>
<name>F2JRH3_CELLD</name>
<dbReference type="InterPro" id="IPR004089">
    <property type="entry name" value="MCPsignal_dom"/>
</dbReference>
<keyword evidence="1 2" id="KW-0807">Transducer</keyword>
<keyword evidence="6" id="KW-1185">Reference proteome</keyword>